<accession>A0A0E3QKL3</accession>
<evidence type="ECO:0000256" key="6">
    <source>
        <dbReference type="SAM" id="Coils"/>
    </source>
</evidence>
<evidence type="ECO:0000259" key="9">
    <source>
        <dbReference type="PROSITE" id="PS50113"/>
    </source>
</evidence>
<feature type="domain" description="PAS" evidence="8">
    <location>
        <begin position="506"/>
        <end position="553"/>
    </location>
</feature>
<feature type="domain" description="PAC" evidence="9">
    <location>
        <begin position="278"/>
        <end position="329"/>
    </location>
</feature>
<keyword evidence="5 10" id="KW-0418">Kinase</keyword>
<dbReference type="GeneID" id="24822960"/>
<feature type="domain" description="PAC" evidence="9">
    <location>
        <begin position="555"/>
        <end position="607"/>
    </location>
</feature>
<dbReference type="SMART" id="SM00091">
    <property type="entry name" value="PAS"/>
    <property type="match status" value="5"/>
</dbReference>
<gene>
    <name evidence="10" type="ORF">MSBRW_1481</name>
</gene>
<evidence type="ECO:0000259" key="7">
    <source>
        <dbReference type="PROSITE" id="PS50109"/>
    </source>
</evidence>
<dbReference type="CDD" id="cd00130">
    <property type="entry name" value="PAS"/>
    <property type="match status" value="5"/>
</dbReference>
<dbReference type="InterPro" id="IPR035965">
    <property type="entry name" value="PAS-like_dom_sf"/>
</dbReference>
<dbReference type="PROSITE" id="PS50112">
    <property type="entry name" value="PAS"/>
    <property type="match status" value="5"/>
</dbReference>
<dbReference type="PRINTS" id="PR00344">
    <property type="entry name" value="BCTRLSENSOR"/>
</dbReference>
<feature type="domain" description="PAC" evidence="9">
    <location>
        <begin position="803"/>
        <end position="855"/>
    </location>
</feature>
<proteinExistence type="predicted"/>
<protein>
    <recommendedName>
        <fullName evidence="2">histidine kinase</fullName>
        <ecNumber evidence="2">2.7.13.3</ecNumber>
    </recommendedName>
</protein>
<dbReference type="RefSeq" id="WP_048136537.1">
    <property type="nucleotide sequence ID" value="NZ_CP009526.1"/>
</dbReference>
<dbReference type="PROSITE" id="PS50109">
    <property type="entry name" value="HIS_KIN"/>
    <property type="match status" value="1"/>
</dbReference>
<dbReference type="KEGG" id="mbw:MSBRW_1481"/>
<dbReference type="PANTHER" id="PTHR43304">
    <property type="entry name" value="PHYTOCHROME-LIKE PROTEIN CPH1"/>
    <property type="match status" value="1"/>
</dbReference>
<dbReference type="Pfam" id="PF02518">
    <property type="entry name" value="HATPase_c"/>
    <property type="match status" value="1"/>
</dbReference>
<dbReference type="InterPro" id="IPR013656">
    <property type="entry name" value="PAS_4"/>
</dbReference>
<dbReference type="InterPro" id="IPR004358">
    <property type="entry name" value="Sig_transdc_His_kin-like_C"/>
</dbReference>
<feature type="domain" description="Histidine kinase" evidence="7">
    <location>
        <begin position="873"/>
        <end position="1086"/>
    </location>
</feature>
<dbReference type="SMART" id="SM00388">
    <property type="entry name" value="HisKA"/>
    <property type="match status" value="1"/>
</dbReference>
<organism evidence="10 11">
    <name type="scientific">Methanosarcina barkeri str. Wiesmoor</name>
    <dbReference type="NCBI Taxonomy" id="1434109"/>
    <lineage>
        <taxon>Archaea</taxon>
        <taxon>Methanobacteriati</taxon>
        <taxon>Methanobacteriota</taxon>
        <taxon>Stenosarchaea group</taxon>
        <taxon>Methanomicrobia</taxon>
        <taxon>Methanosarcinales</taxon>
        <taxon>Methanosarcinaceae</taxon>
        <taxon>Methanosarcina</taxon>
    </lineage>
</organism>
<dbReference type="CDD" id="cd00082">
    <property type="entry name" value="HisKA"/>
    <property type="match status" value="1"/>
</dbReference>
<reference evidence="10 11" key="1">
    <citation type="submission" date="2014-07" db="EMBL/GenBank/DDBJ databases">
        <title>Methanogenic archaea and the global carbon cycle.</title>
        <authorList>
            <person name="Henriksen J.R."/>
            <person name="Luke J."/>
            <person name="Reinhart S."/>
            <person name="Benedict M.N."/>
            <person name="Youngblut N.D."/>
            <person name="Metcalf M.E."/>
            <person name="Whitaker R.J."/>
            <person name="Metcalf W.W."/>
        </authorList>
    </citation>
    <scope>NUCLEOTIDE SEQUENCE [LARGE SCALE GENOMIC DNA]</scope>
    <source>
        <strain evidence="10 11">Wiesmoor</strain>
    </source>
</reference>
<dbReference type="PANTHER" id="PTHR43304:SF1">
    <property type="entry name" value="PAC DOMAIN-CONTAINING PROTEIN"/>
    <property type="match status" value="1"/>
</dbReference>
<evidence type="ECO:0000256" key="3">
    <source>
        <dbReference type="ARBA" id="ARBA00022553"/>
    </source>
</evidence>
<dbReference type="CDD" id="cd16921">
    <property type="entry name" value="HATPase_FilI-like"/>
    <property type="match status" value="1"/>
</dbReference>
<feature type="domain" description="PAS" evidence="8">
    <location>
        <begin position="330"/>
        <end position="376"/>
    </location>
</feature>
<dbReference type="InterPro" id="IPR052162">
    <property type="entry name" value="Sensor_kinase/Photoreceptor"/>
</dbReference>
<sequence length="1098" mass="125777">MEKSLRNSGIDIIGEVPWGTHFCQFYQTKQDLIDILVPYFKAGLENNEFCMWVTSEPLEVEEAKGALRKAIPEIDVYLEKGQIEIIPYTYWYVKEGIFDSQKVLNGWIEKLNRALADGYDGLRLSGNTFWLEKNDWNSFVDYEKEIDSIIGNYSMIALCTYCLERCSATEIIDVVINHQFALVKKEEKWTQIESSRRKKEKEKAFQVTQYWGSTFDSMPDLIAILDDKYRIVRANKAMAARLGLKPEECIGLICYRALHGTASPPSFCPHRLLIEDGLEHTTEIFEECLGGYFILSVSPLYNSKGKIIGSVHVARDINERKKAEKDLKKSENEFRTLAENSPDIIARFDRKNRHMYVNPAAAEVYGCSQDEIIGKTHCELGRDPEQIELWEKHHQNVFATGKSGTMEFQYRSPQGKEYYFNTRIVPEFVNGKVTSVLAISRDIIEIKKAEARLKETLDNLEELVKERTSEVEKACNSLKESKRSLSEAQRMAHLGNWDWNIITNELYWSDEIYCIFERSPQEFGTTFDAFLNYVHPDDRDYVNKAVKEALNGKKYSINHRITLVSGEERIVHEQAEVIFNEENTPIHMRGTVQNITEQKKAEEALKLVNSYNRSLIEASIDPFVTIDLDGKITDVNNSTESVIGYSRDELIGTDFSDYFTESEKAREAYQYVFQKGLVQNYPLEIRHKNGNITPVLYNASVYRDEAGEVIGIFAAARDISEQKMAEEALRLSNIYNRSLIEASMDPLVTIGPDGKITDLNKATELITGYSRNELTGTDFSDYFTEPEKASTGYRQAFVKGEVRDYLLEIQHRNGQVTPVLYNASIYKDENGEVIGVFAAARDITERKKAEEMLKLKLEELARSNAELEQFAYVSSHDLQEPLRMIASYLQLLQRKYQGKLDERADKYIYFAVDGASRMQNLINDLLEFSRVTTRAREFEPIDCKSVLDRVLFDLDVSIKENEASISSGSLPVVMADPVQFTQLFQNLISNAIKFRSENAPKIEISAEKQADQWLFSVKDNGIGIDPKYAERIFEVFKRLNKREEYPGTGIGLSICKKIVERHKGRIWVESETGNGSTFYFTLPVIPTKVCDNDNTVNS</sequence>
<evidence type="ECO:0000256" key="5">
    <source>
        <dbReference type="ARBA" id="ARBA00022777"/>
    </source>
</evidence>
<dbReference type="FunFam" id="3.30.565.10:FF:000006">
    <property type="entry name" value="Sensor histidine kinase WalK"/>
    <property type="match status" value="1"/>
</dbReference>
<dbReference type="PATRIC" id="fig|1434109.4.peg.1862"/>
<dbReference type="Pfam" id="PF14417">
    <property type="entry name" value="MEDS"/>
    <property type="match status" value="1"/>
</dbReference>
<dbReference type="InterPro" id="IPR000700">
    <property type="entry name" value="PAS-assoc_C"/>
</dbReference>
<dbReference type="InterPro" id="IPR001610">
    <property type="entry name" value="PAC"/>
</dbReference>
<dbReference type="InterPro" id="IPR003594">
    <property type="entry name" value="HATPase_dom"/>
</dbReference>
<dbReference type="InterPro" id="IPR025847">
    <property type="entry name" value="MEDS_domain"/>
</dbReference>
<dbReference type="EC" id="2.7.13.3" evidence="2"/>
<dbReference type="InterPro" id="IPR000014">
    <property type="entry name" value="PAS"/>
</dbReference>
<dbReference type="SMART" id="SM00387">
    <property type="entry name" value="HATPase_c"/>
    <property type="match status" value="1"/>
</dbReference>
<dbReference type="InterPro" id="IPR003661">
    <property type="entry name" value="HisK_dim/P_dom"/>
</dbReference>
<dbReference type="FunFam" id="3.30.450.20:FF:000088">
    <property type="entry name" value="Sensory transduction histidine kinase"/>
    <property type="match status" value="1"/>
</dbReference>
<keyword evidence="3" id="KW-0597">Phosphoprotein</keyword>
<dbReference type="NCBIfam" id="TIGR00229">
    <property type="entry name" value="sensory_box"/>
    <property type="match status" value="4"/>
</dbReference>
<comment type="catalytic activity">
    <reaction evidence="1">
        <text>ATP + protein L-histidine = ADP + protein N-phospho-L-histidine.</text>
        <dbReference type="EC" id="2.7.13.3"/>
    </reaction>
</comment>
<feature type="domain" description="PAS" evidence="8">
    <location>
        <begin position="207"/>
        <end position="251"/>
    </location>
</feature>
<dbReference type="Pfam" id="PF08447">
    <property type="entry name" value="PAS_3"/>
    <property type="match status" value="1"/>
</dbReference>
<dbReference type="Proteomes" id="UP000033038">
    <property type="component" value="Chromosome"/>
</dbReference>
<dbReference type="SUPFAM" id="SSF55874">
    <property type="entry name" value="ATPase domain of HSP90 chaperone/DNA topoisomerase II/histidine kinase"/>
    <property type="match status" value="1"/>
</dbReference>
<dbReference type="InterPro" id="IPR013655">
    <property type="entry name" value="PAS_fold_3"/>
</dbReference>
<dbReference type="Gene3D" id="2.10.70.100">
    <property type="match status" value="1"/>
</dbReference>
<evidence type="ECO:0000256" key="1">
    <source>
        <dbReference type="ARBA" id="ARBA00000085"/>
    </source>
</evidence>
<dbReference type="Gene3D" id="3.30.450.20">
    <property type="entry name" value="PAS domain"/>
    <property type="match status" value="5"/>
</dbReference>
<dbReference type="SUPFAM" id="SSF55785">
    <property type="entry name" value="PYP-like sensor domain (PAS domain)"/>
    <property type="match status" value="5"/>
</dbReference>
<evidence type="ECO:0000313" key="10">
    <source>
        <dbReference type="EMBL" id="AKB50734.1"/>
    </source>
</evidence>
<dbReference type="Pfam" id="PF13426">
    <property type="entry name" value="PAS_9"/>
    <property type="match status" value="2"/>
</dbReference>
<feature type="domain" description="PAC" evidence="9">
    <location>
        <begin position="404"/>
        <end position="455"/>
    </location>
</feature>
<dbReference type="AlphaFoldDB" id="A0A0E3QKL3"/>
<dbReference type="SMART" id="SM00086">
    <property type="entry name" value="PAC"/>
    <property type="match status" value="5"/>
</dbReference>
<dbReference type="GO" id="GO:0000155">
    <property type="term" value="F:phosphorelay sensor kinase activity"/>
    <property type="evidence" value="ECO:0007669"/>
    <property type="project" value="InterPro"/>
</dbReference>
<feature type="domain" description="PAC" evidence="9">
    <location>
        <begin position="679"/>
        <end position="731"/>
    </location>
</feature>
<dbReference type="SUPFAM" id="SSF47384">
    <property type="entry name" value="Homodimeric domain of signal transducing histidine kinase"/>
    <property type="match status" value="1"/>
</dbReference>
<dbReference type="HOGENOM" id="CLU_000445_114_57_2"/>
<evidence type="ECO:0000256" key="2">
    <source>
        <dbReference type="ARBA" id="ARBA00012438"/>
    </source>
</evidence>
<feature type="domain" description="PAS" evidence="8">
    <location>
        <begin position="608"/>
        <end position="652"/>
    </location>
</feature>
<keyword evidence="4" id="KW-0808">Transferase</keyword>
<dbReference type="Pfam" id="PF00512">
    <property type="entry name" value="HisKA"/>
    <property type="match status" value="1"/>
</dbReference>
<feature type="domain" description="PAS" evidence="8">
    <location>
        <begin position="732"/>
        <end position="787"/>
    </location>
</feature>
<name>A0A0E3QKL3_METBA</name>
<dbReference type="PROSITE" id="PS50113">
    <property type="entry name" value="PAC"/>
    <property type="match status" value="5"/>
</dbReference>
<dbReference type="Gene3D" id="3.30.565.10">
    <property type="entry name" value="Histidine kinase-like ATPase, C-terminal domain"/>
    <property type="match status" value="1"/>
</dbReference>
<dbReference type="InterPro" id="IPR036097">
    <property type="entry name" value="HisK_dim/P_sf"/>
</dbReference>
<dbReference type="Gene3D" id="1.10.287.130">
    <property type="match status" value="1"/>
</dbReference>
<evidence type="ECO:0000256" key="4">
    <source>
        <dbReference type="ARBA" id="ARBA00022679"/>
    </source>
</evidence>
<evidence type="ECO:0000259" key="8">
    <source>
        <dbReference type="PROSITE" id="PS50112"/>
    </source>
</evidence>
<dbReference type="EMBL" id="CP009526">
    <property type="protein sequence ID" value="AKB50734.1"/>
    <property type="molecule type" value="Genomic_DNA"/>
</dbReference>
<keyword evidence="6" id="KW-0175">Coiled coil</keyword>
<feature type="coiled-coil region" evidence="6">
    <location>
        <begin position="443"/>
        <end position="491"/>
    </location>
</feature>
<feature type="coiled-coil region" evidence="6">
    <location>
        <begin position="313"/>
        <end position="340"/>
    </location>
</feature>
<dbReference type="InterPro" id="IPR005467">
    <property type="entry name" value="His_kinase_dom"/>
</dbReference>
<dbReference type="InterPro" id="IPR036890">
    <property type="entry name" value="HATPase_C_sf"/>
</dbReference>
<dbReference type="Pfam" id="PF08448">
    <property type="entry name" value="PAS_4"/>
    <property type="match status" value="2"/>
</dbReference>
<evidence type="ECO:0000313" key="11">
    <source>
        <dbReference type="Proteomes" id="UP000033038"/>
    </source>
</evidence>